<dbReference type="Proteomes" id="UP000461165">
    <property type="component" value="Unassembled WGS sequence"/>
</dbReference>
<dbReference type="Gene3D" id="3.90.320.10">
    <property type="match status" value="1"/>
</dbReference>
<gene>
    <name evidence="4" type="ORF">GBC97_02615</name>
    <name evidence="3" type="ORF">GBK08_02710</name>
</gene>
<feature type="compositionally biased region" description="Acidic residues" evidence="1">
    <location>
        <begin position="153"/>
        <end position="170"/>
    </location>
</feature>
<evidence type="ECO:0000256" key="1">
    <source>
        <dbReference type="SAM" id="MobiDB-lite"/>
    </source>
</evidence>
<sequence length="245" mass="27499">MKRVTVDMAAQATGLFDVHRFCQRTKAERESAWHAFRALGVGGSDMSTILGLNPYSTPYDLWLEKTNRQQPEDISGKWAIVKGNALEVELRRRFRKLHPEYQVIDGTDISLVSKQHPLMHASLDGFVYDEESDSWGILEIKTANANRGRTDWPDETVDDSPVDVSVDESEQPQQETQPEAEPSPVDVKRAEMIRRFQALGVASDAEACETITKILNREVKASDELTEAELDKVLGQLKASVKEGE</sequence>
<evidence type="ECO:0000313" key="5">
    <source>
        <dbReference type="Proteomes" id="UP000461165"/>
    </source>
</evidence>
<dbReference type="InterPro" id="IPR011335">
    <property type="entry name" value="Restrct_endonuc-II-like"/>
</dbReference>
<dbReference type="InterPro" id="IPR017482">
    <property type="entry name" value="Lambda-type_endonuclease"/>
</dbReference>
<dbReference type="InterPro" id="IPR019080">
    <property type="entry name" value="YqaJ_viral_recombinase"/>
</dbReference>
<proteinExistence type="predicted"/>
<dbReference type="EMBL" id="WDVF01000004">
    <property type="protein sequence ID" value="KAB7136753.1"/>
    <property type="molecule type" value="Genomic_DNA"/>
</dbReference>
<dbReference type="NCBIfam" id="TIGR03033">
    <property type="entry name" value="phage_rel_nuc"/>
    <property type="match status" value="1"/>
</dbReference>
<reference evidence="5 6" key="1">
    <citation type="journal article" date="2019" name="Nat. Med.">
        <title>A library of human gut bacterial isolates paired with longitudinal multiomics data enables mechanistic microbiome research.</title>
        <authorList>
            <person name="Poyet M."/>
            <person name="Groussin M."/>
            <person name="Gibbons S.M."/>
            <person name="Avila-Pacheco J."/>
            <person name="Jiang X."/>
            <person name="Kearney S.M."/>
            <person name="Perrotta A.R."/>
            <person name="Berdy B."/>
            <person name="Zhao S."/>
            <person name="Lieberman T.D."/>
            <person name="Swanson P.K."/>
            <person name="Smith M."/>
            <person name="Roesemann S."/>
            <person name="Alexander J.E."/>
            <person name="Rich S.A."/>
            <person name="Livny J."/>
            <person name="Vlamakis H."/>
            <person name="Clish C."/>
            <person name="Bullock K."/>
            <person name="Deik A."/>
            <person name="Scott J."/>
            <person name="Pierce K.A."/>
            <person name="Xavier R.J."/>
            <person name="Alm E.J."/>
        </authorList>
    </citation>
    <scope>NUCLEOTIDE SEQUENCE [LARGE SCALE GENOMIC DNA]</scope>
    <source>
        <strain evidence="4 5">BIOML-A166</strain>
        <strain evidence="3 6">BIOML-A320</strain>
    </source>
</reference>
<organism evidence="4 5">
    <name type="scientific">Bifidobacterium longum</name>
    <dbReference type="NCBI Taxonomy" id="216816"/>
    <lineage>
        <taxon>Bacteria</taxon>
        <taxon>Bacillati</taxon>
        <taxon>Actinomycetota</taxon>
        <taxon>Actinomycetes</taxon>
        <taxon>Bifidobacteriales</taxon>
        <taxon>Bifidobacteriaceae</taxon>
        <taxon>Bifidobacterium</taxon>
    </lineage>
</organism>
<evidence type="ECO:0000259" key="2">
    <source>
        <dbReference type="Pfam" id="PF09588"/>
    </source>
</evidence>
<name>A0A6A2SFU3_BIFLN</name>
<dbReference type="SUPFAM" id="SSF52980">
    <property type="entry name" value="Restriction endonuclease-like"/>
    <property type="match status" value="1"/>
</dbReference>
<dbReference type="EMBL" id="WEAY01000004">
    <property type="protein sequence ID" value="KAB6838596.1"/>
    <property type="molecule type" value="Genomic_DNA"/>
</dbReference>
<dbReference type="Pfam" id="PF09588">
    <property type="entry name" value="YqaJ"/>
    <property type="match status" value="1"/>
</dbReference>
<dbReference type="AlphaFoldDB" id="A0A6A2SFU3"/>
<feature type="region of interest" description="Disordered" evidence="1">
    <location>
        <begin position="147"/>
        <end position="186"/>
    </location>
</feature>
<accession>A0A6A2SFU3</accession>
<protein>
    <recommendedName>
        <fullName evidence="2">YqaJ viral recombinase domain-containing protein</fullName>
    </recommendedName>
</protein>
<feature type="compositionally biased region" description="Low complexity" evidence="1">
    <location>
        <begin position="171"/>
        <end position="184"/>
    </location>
</feature>
<dbReference type="InterPro" id="IPR011604">
    <property type="entry name" value="PDDEXK-like_dom_sf"/>
</dbReference>
<feature type="domain" description="YqaJ viral recombinase" evidence="2">
    <location>
        <begin position="33"/>
        <end position="152"/>
    </location>
</feature>
<evidence type="ECO:0000313" key="4">
    <source>
        <dbReference type="EMBL" id="KAB7136753.1"/>
    </source>
</evidence>
<comment type="caution">
    <text evidence="4">The sequence shown here is derived from an EMBL/GenBank/DDBJ whole genome shotgun (WGS) entry which is preliminary data.</text>
</comment>
<dbReference type="Proteomes" id="UP000478746">
    <property type="component" value="Unassembled WGS sequence"/>
</dbReference>
<evidence type="ECO:0000313" key="6">
    <source>
        <dbReference type="Proteomes" id="UP000478746"/>
    </source>
</evidence>
<evidence type="ECO:0000313" key="3">
    <source>
        <dbReference type="EMBL" id="KAB6838596.1"/>
    </source>
</evidence>